<organism evidence="2 3">
    <name type="scientific">Durusdinium trenchii</name>
    <dbReference type="NCBI Taxonomy" id="1381693"/>
    <lineage>
        <taxon>Eukaryota</taxon>
        <taxon>Sar</taxon>
        <taxon>Alveolata</taxon>
        <taxon>Dinophyceae</taxon>
        <taxon>Suessiales</taxon>
        <taxon>Symbiodiniaceae</taxon>
        <taxon>Durusdinium</taxon>
    </lineage>
</organism>
<dbReference type="Proteomes" id="UP001642464">
    <property type="component" value="Unassembled WGS sequence"/>
</dbReference>
<feature type="region of interest" description="Disordered" evidence="1">
    <location>
        <begin position="577"/>
        <end position="611"/>
    </location>
</feature>
<reference evidence="2 3" key="1">
    <citation type="submission" date="2024-02" db="EMBL/GenBank/DDBJ databases">
        <authorList>
            <person name="Chen Y."/>
            <person name="Shah S."/>
            <person name="Dougan E. K."/>
            <person name="Thang M."/>
            <person name="Chan C."/>
        </authorList>
    </citation>
    <scope>NUCLEOTIDE SEQUENCE [LARGE SCALE GENOMIC DNA]</scope>
</reference>
<evidence type="ECO:0000313" key="2">
    <source>
        <dbReference type="EMBL" id="CAK8996646.1"/>
    </source>
</evidence>
<evidence type="ECO:0000256" key="1">
    <source>
        <dbReference type="SAM" id="MobiDB-lite"/>
    </source>
</evidence>
<gene>
    <name evidence="2" type="ORF">SCF082_LOCUS4885</name>
</gene>
<proteinExistence type="predicted"/>
<name>A0ABP0I243_9DINO</name>
<comment type="caution">
    <text evidence="2">The sequence shown here is derived from an EMBL/GenBank/DDBJ whole genome shotgun (WGS) entry which is preliminary data.</text>
</comment>
<sequence>MAAKAAVAIVKAMAPEAHSPPALRRAERQRFAEAFEAFKAPNAKEGLSVGGFVKLCQRCFRFSDTFGANEAEEIFWEVVLPGGEMDLQGLDTALSLIAWRFGRAAGALKRAVSLAGWTWLDPGVGGGGRQGSGKWAPKWAPNGGLASSGGWNELLWRKFEVRPQRPPQVSDGFILRAVLGHDNDTCILAPETCSLDWGKDLILPENFQPSKSCASMELSADRVMLQSGARLELVKLKISARSISFDHVRVDATTSILLLEKDTCASIKIFDTQLWTRSMVINCPNGTVEATAKSFLQVAYGTLAVRAKEISFPDFLVQLICNAINLNSDYLTFRARILQGAQLQALSRVGQADLGWVGGTWRLESFVLGAQSVVFASDFRVEVLGDSCRWGERSWGQRSTFWFMGLEEGVWEAEMGICCLEGQSFTGAELWHCAEKGGGFLVDGGGGRNTRLEYSSGGGALWLSSSVLSLGRSSLISADGLPGGMVPGPQVMTNPGMVASGGGAGGQILISIKDLKLLAPAPLPETTATTTDPGGAPEDEGDQPPKLTATGGAAQCISARKSVGGAGGGGFIGLWWRSLPSAPGKGGKGRKHRGATTHEELEDRALGLSRS</sequence>
<feature type="compositionally biased region" description="Low complexity" evidence="1">
    <location>
        <begin position="523"/>
        <end position="536"/>
    </location>
</feature>
<evidence type="ECO:0000313" key="3">
    <source>
        <dbReference type="Proteomes" id="UP001642464"/>
    </source>
</evidence>
<accession>A0ABP0I243</accession>
<feature type="compositionally biased region" description="Basic and acidic residues" evidence="1">
    <location>
        <begin position="596"/>
        <end position="605"/>
    </location>
</feature>
<dbReference type="EMBL" id="CAXAMM010002559">
    <property type="protein sequence ID" value="CAK8996646.1"/>
    <property type="molecule type" value="Genomic_DNA"/>
</dbReference>
<feature type="region of interest" description="Disordered" evidence="1">
    <location>
        <begin position="523"/>
        <end position="550"/>
    </location>
</feature>
<keyword evidence="3" id="KW-1185">Reference proteome</keyword>
<protein>
    <submittedName>
        <fullName evidence="2">Uncharacterized protein</fullName>
    </submittedName>
</protein>